<keyword evidence="2" id="KW-1185">Reference proteome</keyword>
<protein>
    <submittedName>
        <fullName evidence="1">Uncharacterized protein</fullName>
    </submittedName>
</protein>
<evidence type="ECO:0000313" key="2">
    <source>
        <dbReference type="Proteomes" id="UP000002168"/>
    </source>
</evidence>
<dbReference type="HOGENOM" id="CLU_481359_0_0_6"/>
<sequence length="566" mass="64345" precursor="true">MLKSLPFLLFLLTGVELSATEFEIQIQLEEYQTHSIPIADGSQWQFQSRYELPITLDAVESYAKHQQLEIKIQERSFNQSSGGGGCGHSPACIIVLPFYLLDMLTADTVTLDQVSFYHQGAWQIDMFYSRPHGQLVRIKSDTISMLSSTLIQQTIIGANQQAMVQLSQQLIAQLPKLQTTEELSLFKKELSGMSYPVQNLPLTRTQQLMALELLRQSSLSEAQFMTLASGWCDLPKYYPTLVGPEYSPLNLLVYSSPLTQGENASYLLDCVKSADVFSVEQQASIDRLVGLQEQALTQLGHFISAEWWDDSVKQYFLEYLPMTSHRQMTTLNPLLGIYQGWWIENTISKADYITLVKDYPEKSAPLREQLKVTNPHVLQARMTLVEEGILSPIPLLEELTVAGVAIDSQLAQRLAKLYWQDHYAIERFAILPRQDKDIQKQAYILGLLAPLPESLRQALPVESGSFDARPAWDIAILNTQIQKLEISLQQRPRLGDLTPSTPQRVSTRVDEHGSPTYAGLIWYALSFHPEQYKQIGQRRLEALEEEQQDSWLEKGRSLWEQLPQPQ</sequence>
<dbReference type="EMBL" id="CP000961">
    <property type="protein sequence ID" value="ACA85444.1"/>
    <property type="molecule type" value="Genomic_DNA"/>
</dbReference>
<dbReference type="KEGG" id="swd:Swoo_1151"/>
<dbReference type="RefSeq" id="WP_012323790.1">
    <property type="nucleotide sequence ID" value="NC_010506.1"/>
</dbReference>
<dbReference type="Proteomes" id="UP000002168">
    <property type="component" value="Chromosome"/>
</dbReference>
<evidence type="ECO:0000313" key="1">
    <source>
        <dbReference type="EMBL" id="ACA85444.1"/>
    </source>
</evidence>
<reference evidence="1 2" key="1">
    <citation type="submission" date="2008-02" db="EMBL/GenBank/DDBJ databases">
        <title>Complete sequence of Shewanella woodyi ATCC 51908.</title>
        <authorList>
            <consortium name="US DOE Joint Genome Institute"/>
            <person name="Copeland A."/>
            <person name="Lucas S."/>
            <person name="Lapidus A."/>
            <person name="Glavina del Rio T."/>
            <person name="Dalin E."/>
            <person name="Tice H."/>
            <person name="Bruce D."/>
            <person name="Goodwin L."/>
            <person name="Pitluck S."/>
            <person name="Sims D."/>
            <person name="Brettin T."/>
            <person name="Detter J.C."/>
            <person name="Han C."/>
            <person name="Kuske C.R."/>
            <person name="Schmutz J."/>
            <person name="Larimer F."/>
            <person name="Land M."/>
            <person name="Hauser L."/>
            <person name="Kyrpides N."/>
            <person name="Lykidis A."/>
            <person name="Zhao J.-S."/>
            <person name="Richardson P."/>
        </authorList>
    </citation>
    <scope>NUCLEOTIDE SEQUENCE [LARGE SCALE GENOMIC DNA]</scope>
    <source>
        <strain evidence="2">ATCC 51908 / MS32</strain>
    </source>
</reference>
<name>B1KHD6_SHEWM</name>
<gene>
    <name evidence="1" type="ordered locus">Swoo_1151</name>
</gene>
<accession>B1KHD6</accession>
<proteinExistence type="predicted"/>
<dbReference type="STRING" id="392500.Swoo_1151"/>
<organism evidence="1 2">
    <name type="scientific">Shewanella woodyi (strain ATCC 51908 / MS32)</name>
    <dbReference type="NCBI Taxonomy" id="392500"/>
    <lineage>
        <taxon>Bacteria</taxon>
        <taxon>Pseudomonadati</taxon>
        <taxon>Pseudomonadota</taxon>
        <taxon>Gammaproteobacteria</taxon>
        <taxon>Alteromonadales</taxon>
        <taxon>Shewanellaceae</taxon>
        <taxon>Shewanella</taxon>
    </lineage>
</organism>
<dbReference type="AlphaFoldDB" id="B1KHD6"/>